<protein>
    <submittedName>
        <fullName evidence="2">DUF2085 domain-containing protein</fullName>
    </submittedName>
</protein>
<feature type="transmembrane region" description="Helical" evidence="1">
    <location>
        <begin position="151"/>
        <end position="169"/>
    </location>
</feature>
<name>A0A7C7ZDF6_9ARCH</name>
<dbReference type="Proteomes" id="UP000589516">
    <property type="component" value="Unassembled WGS sequence"/>
</dbReference>
<gene>
    <name evidence="2" type="ORF">EYQ16_03375</name>
</gene>
<sequence length="178" mass="19058">MTASQVARFVTALSRREQVALALLWGWVLLVAGGPLLLEPGATGDLSGYVGLVDNRETIDAMNPVAAVVYWLGDANCHTISSRSYTYAGNQMPFCARDLGIFAGLALGFTIALRRRPELSLPLVLLALVPIGLDGTIQLLTDYESTNPRRLITGLLAGGVTGWALMIILEPRQNQGHG</sequence>
<comment type="caution">
    <text evidence="2">The sequence shown here is derived from an EMBL/GenBank/DDBJ whole genome shotgun (WGS) entry which is preliminary data.</text>
</comment>
<feature type="transmembrane region" description="Helical" evidence="1">
    <location>
        <begin position="91"/>
        <end position="112"/>
    </location>
</feature>
<feature type="transmembrane region" description="Helical" evidence="1">
    <location>
        <begin position="119"/>
        <end position="139"/>
    </location>
</feature>
<dbReference type="AlphaFoldDB" id="A0A7C7ZDF6"/>
<keyword evidence="1" id="KW-1133">Transmembrane helix</keyword>
<proteinExistence type="predicted"/>
<dbReference type="EMBL" id="DUAV01000022">
    <property type="protein sequence ID" value="HIG63542.1"/>
    <property type="molecule type" value="Genomic_DNA"/>
</dbReference>
<organism evidence="2 3">
    <name type="scientific">Marine Group III euryarchaeote</name>
    <dbReference type="NCBI Taxonomy" id="2173149"/>
    <lineage>
        <taxon>Archaea</taxon>
        <taxon>Methanobacteriati</taxon>
        <taxon>Thermoplasmatota</taxon>
        <taxon>Thermoplasmata</taxon>
        <taxon>Candidatus Thermoprofundales</taxon>
    </lineage>
</organism>
<accession>A0A7C7ZDF6</accession>
<feature type="transmembrane region" description="Helical" evidence="1">
    <location>
        <begin position="20"/>
        <end position="38"/>
    </location>
</feature>
<dbReference type="InterPro" id="IPR019206">
    <property type="entry name" value="DUF2085_TM"/>
</dbReference>
<evidence type="ECO:0000313" key="2">
    <source>
        <dbReference type="EMBL" id="HIG63542.1"/>
    </source>
</evidence>
<dbReference type="Pfam" id="PF09858">
    <property type="entry name" value="DUF2085"/>
    <property type="match status" value="1"/>
</dbReference>
<reference evidence="3" key="1">
    <citation type="journal article" date="2019" name="bioRxiv">
        <title>Genome diversification in globally distributed novel marine Proteobacteria is linked to environmental adaptation.</title>
        <authorList>
            <person name="Zhou Z."/>
            <person name="Tran P.Q."/>
            <person name="Kieft K."/>
            <person name="Anantharaman K."/>
        </authorList>
    </citation>
    <scope>NUCLEOTIDE SEQUENCE [LARGE SCALE GENOMIC DNA]</scope>
</reference>
<keyword evidence="1" id="KW-0472">Membrane</keyword>
<evidence type="ECO:0000256" key="1">
    <source>
        <dbReference type="SAM" id="Phobius"/>
    </source>
</evidence>
<keyword evidence="1" id="KW-0812">Transmembrane</keyword>
<evidence type="ECO:0000313" key="3">
    <source>
        <dbReference type="Proteomes" id="UP000589516"/>
    </source>
</evidence>